<accession>A0A917HFW3</accession>
<proteinExistence type="predicted"/>
<name>A0A917HFW3_9BACL</name>
<evidence type="ECO:0000313" key="2">
    <source>
        <dbReference type="Proteomes" id="UP000600247"/>
    </source>
</evidence>
<protein>
    <recommendedName>
        <fullName evidence="3">DUF559 domain-containing protein</fullName>
    </recommendedName>
</protein>
<organism evidence="1 2">
    <name type="scientific">Paenibacillus radicis</name>
    <name type="common">ex Gao et al. 2016</name>
    <dbReference type="NCBI Taxonomy" id="1737354"/>
    <lineage>
        <taxon>Bacteria</taxon>
        <taxon>Bacillati</taxon>
        <taxon>Bacillota</taxon>
        <taxon>Bacilli</taxon>
        <taxon>Bacillales</taxon>
        <taxon>Paenibacillaceae</taxon>
        <taxon>Paenibacillus</taxon>
    </lineage>
</organism>
<evidence type="ECO:0000313" key="1">
    <source>
        <dbReference type="EMBL" id="GGG77846.1"/>
    </source>
</evidence>
<sequence>MKAGDRNLKWGTSSVSASVSFEQAHEAFLLEHTNRRQGERKGRLVRGHQYAEKLLLQNVWWPLFGSFENLHPEYEVLDWNRKSQFLDFAYITPFGQFGLECDGYQSHIKDMDRERFSYSLNRETFLTGLGWRMIHFSFDDVQKRPEVCRMLLQHAIGPAFFYKDNAAGASASSASSLRIERELLQAAWRFGGVIRPKEAREYLDVDFRTARKHLQAMVVKGLLQPVSEGKQIRSYEVKPGALEQLLLR</sequence>
<gene>
    <name evidence="1" type="ORF">GCM10010918_38290</name>
</gene>
<dbReference type="Proteomes" id="UP000600247">
    <property type="component" value="Unassembled WGS sequence"/>
</dbReference>
<dbReference type="EMBL" id="BMHY01000007">
    <property type="protein sequence ID" value="GGG77846.1"/>
    <property type="molecule type" value="Genomic_DNA"/>
</dbReference>
<dbReference type="RefSeq" id="WP_188890783.1">
    <property type="nucleotide sequence ID" value="NZ_BMHY01000007.1"/>
</dbReference>
<keyword evidence="2" id="KW-1185">Reference proteome</keyword>
<dbReference type="AlphaFoldDB" id="A0A917HFW3"/>
<reference evidence="1 2" key="1">
    <citation type="journal article" date="2014" name="Int. J. Syst. Evol. Microbiol.">
        <title>Complete genome sequence of Corynebacterium casei LMG S-19264T (=DSM 44701T), isolated from a smear-ripened cheese.</title>
        <authorList>
            <consortium name="US DOE Joint Genome Institute (JGI-PGF)"/>
            <person name="Walter F."/>
            <person name="Albersmeier A."/>
            <person name="Kalinowski J."/>
            <person name="Ruckert C."/>
        </authorList>
    </citation>
    <scope>NUCLEOTIDE SEQUENCE [LARGE SCALE GENOMIC DNA]</scope>
    <source>
        <strain evidence="1 2">CGMCC 1.15286</strain>
    </source>
</reference>
<comment type="caution">
    <text evidence="1">The sequence shown here is derived from an EMBL/GenBank/DDBJ whole genome shotgun (WGS) entry which is preliminary data.</text>
</comment>
<evidence type="ECO:0008006" key="3">
    <source>
        <dbReference type="Google" id="ProtNLM"/>
    </source>
</evidence>